<organism evidence="9 10">
    <name type="scientific">Alginatibacterium sediminis</name>
    <dbReference type="NCBI Taxonomy" id="2164068"/>
    <lineage>
        <taxon>Bacteria</taxon>
        <taxon>Pseudomonadati</taxon>
        <taxon>Pseudomonadota</taxon>
        <taxon>Gammaproteobacteria</taxon>
        <taxon>Alteromonadales</taxon>
        <taxon>Alteromonadaceae</taxon>
        <taxon>Alginatibacterium</taxon>
    </lineage>
</organism>
<feature type="transmembrane region" description="Helical" evidence="8">
    <location>
        <begin position="212"/>
        <end position="232"/>
    </location>
</feature>
<keyword evidence="7 8" id="KW-0472">Membrane</keyword>
<evidence type="ECO:0000256" key="5">
    <source>
        <dbReference type="ARBA" id="ARBA00022692"/>
    </source>
</evidence>
<evidence type="ECO:0000256" key="3">
    <source>
        <dbReference type="ARBA" id="ARBA00022448"/>
    </source>
</evidence>
<dbReference type="PANTHER" id="PTHR30472">
    <property type="entry name" value="FERRIC ENTEROBACTIN TRANSPORT SYSTEM PERMEASE PROTEIN"/>
    <property type="match status" value="1"/>
</dbReference>
<keyword evidence="4" id="KW-1003">Cell membrane</keyword>
<dbReference type="RefSeq" id="WP_120354552.1">
    <property type="nucleotide sequence ID" value="NZ_RAQO01000005.1"/>
</dbReference>
<dbReference type="Gene3D" id="1.10.3470.10">
    <property type="entry name" value="ABC transporter involved in vitamin B12 uptake, BtuC"/>
    <property type="match status" value="1"/>
</dbReference>
<keyword evidence="5 8" id="KW-0812">Transmembrane</keyword>
<keyword evidence="6 8" id="KW-1133">Transmembrane helix</keyword>
<keyword evidence="3" id="KW-0813">Transport</keyword>
<feature type="transmembrane region" description="Helical" evidence="8">
    <location>
        <begin position="261"/>
        <end position="289"/>
    </location>
</feature>
<dbReference type="Proteomes" id="UP000286482">
    <property type="component" value="Unassembled WGS sequence"/>
</dbReference>
<dbReference type="SUPFAM" id="SSF81345">
    <property type="entry name" value="ABC transporter involved in vitamin B12 uptake, BtuC"/>
    <property type="match status" value="1"/>
</dbReference>
<evidence type="ECO:0000256" key="1">
    <source>
        <dbReference type="ARBA" id="ARBA00004651"/>
    </source>
</evidence>
<keyword evidence="10" id="KW-1185">Reference proteome</keyword>
<comment type="similarity">
    <text evidence="2">Belongs to the binding-protein-dependent transport system permease family. FecCD subfamily.</text>
</comment>
<dbReference type="GO" id="GO:0005886">
    <property type="term" value="C:plasma membrane"/>
    <property type="evidence" value="ECO:0007669"/>
    <property type="project" value="UniProtKB-SubCell"/>
</dbReference>
<gene>
    <name evidence="9" type="ORF">DBZ36_08660</name>
</gene>
<dbReference type="EMBL" id="RAQO01000005">
    <property type="protein sequence ID" value="RKF18473.1"/>
    <property type="molecule type" value="Genomic_DNA"/>
</dbReference>
<feature type="transmembrane region" description="Helical" evidence="8">
    <location>
        <begin position="168"/>
        <end position="192"/>
    </location>
</feature>
<protein>
    <submittedName>
        <fullName evidence="9">Iron ABC transporter permease</fullName>
    </submittedName>
</protein>
<dbReference type="InterPro" id="IPR037294">
    <property type="entry name" value="ABC_BtuC-like"/>
</dbReference>
<feature type="transmembrane region" description="Helical" evidence="8">
    <location>
        <begin position="77"/>
        <end position="97"/>
    </location>
</feature>
<proteinExistence type="inferred from homology"/>
<dbReference type="InterPro" id="IPR000522">
    <property type="entry name" value="ABC_transptr_permease_BtuC"/>
</dbReference>
<dbReference type="AlphaFoldDB" id="A0A420ECS8"/>
<evidence type="ECO:0000313" key="10">
    <source>
        <dbReference type="Proteomes" id="UP000286482"/>
    </source>
</evidence>
<evidence type="ECO:0000256" key="8">
    <source>
        <dbReference type="SAM" id="Phobius"/>
    </source>
</evidence>
<evidence type="ECO:0000256" key="7">
    <source>
        <dbReference type="ARBA" id="ARBA00023136"/>
    </source>
</evidence>
<name>A0A420ECS8_9ALTE</name>
<dbReference type="OrthoDB" id="9055647at2"/>
<evidence type="ECO:0000256" key="4">
    <source>
        <dbReference type="ARBA" id="ARBA00022475"/>
    </source>
</evidence>
<feature type="transmembrane region" description="Helical" evidence="8">
    <location>
        <begin position="104"/>
        <end position="125"/>
    </location>
</feature>
<dbReference type="FunFam" id="1.10.3470.10:FF:000001">
    <property type="entry name" value="Vitamin B12 ABC transporter permease BtuC"/>
    <property type="match status" value="1"/>
</dbReference>
<comment type="caution">
    <text evidence="9">The sequence shown here is derived from an EMBL/GenBank/DDBJ whole genome shotgun (WGS) entry which is preliminary data.</text>
</comment>
<sequence length="355" mass="37754">MKNNAPREHTIANHAGPRRKSRISLSLTAALLLLVAFSLTKGSFDLSLSQLWSILNLSASDAQVQTVIWQLRMPRTLLALLIGAMLASTGAVIQGIFRNPLAEPAVIGVSSGAALGAALAIYLLSKLDIQYLYGASSLLIPCAAFVCGLLATALVYQLAQNNNGTSVMMMLLAGIAITAVSGAVISLLSYLADDQTLRQLSSWQMGSLNGASWNQVWLCAVCFAFTLPIFIWRSQHLDTLLLGEAEARYLGINVSALKTQIICLVALLVAVSVASVGIIAFVGLVVPHLVRLMFGVSHRYLIPNCALLGAVLMLAADLIARTILVPIELPVGVLTSILGAPFFILLLLKQRQSLG</sequence>
<comment type="subcellular location">
    <subcellularLocation>
        <location evidence="1">Cell membrane</location>
        <topology evidence="1">Multi-pass membrane protein</topology>
    </subcellularLocation>
</comment>
<feature type="transmembrane region" description="Helical" evidence="8">
    <location>
        <begin position="327"/>
        <end position="348"/>
    </location>
</feature>
<feature type="transmembrane region" description="Helical" evidence="8">
    <location>
        <begin position="131"/>
        <end position="156"/>
    </location>
</feature>
<evidence type="ECO:0000313" key="9">
    <source>
        <dbReference type="EMBL" id="RKF18473.1"/>
    </source>
</evidence>
<dbReference type="GO" id="GO:0033214">
    <property type="term" value="P:siderophore-iron import into cell"/>
    <property type="evidence" value="ECO:0007669"/>
    <property type="project" value="TreeGrafter"/>
</dbReference>
<dbReference type="GO" id="GO:0022857">
    <property type="term" value="F:transmembrane transporter activity"/>
    <property type="evidence" value="ECO:0007669"/>
    <property type="project" value="InterPro"/>
</dbReference>
<reference evidence="9 10" key="1">
    <citation type="submission" date="2018-09" db="EMBL/GenBank/DDBJ databases">
        <authorList>
            <person name="Wang Z."/>
        </authorList>
    </citation>
    <scope>NUCLEOTIDE SEQUENCE [LARGE SCALE GENOMIC DNA]</scope>
    <source>
        <strain evidence="9 10">ALS 81</strain>
    </source>
</reference>
<dbReference type="Pfam" id="PF01032">
    <property type="entry name" value="FecCD"/>
    <property type="match status" value="1"/>
</dbReference>
<dbReference type="PANTHER" id="PTHR30472:SF25">
    <property type="entry name" value="ABC TRANSPORTER PERMEASE PROTEIN MJ0876-RELATED"/>
    <property type="match status" value="1"/>
</dbReference>
<evidence type="ECO:0000256" key="2">
    <source>
        <dbReference type="ARBA" id="ARBA00007935"/>
    </source>
</evidence>
<evidence type="ECO:0000256" key="6">
    <source>
        <dbReference type="ARBA" id="ARBA00022989"/>
    </source>
</evidence>
<dbReference type="CDD" id="cd06550">
    <property type="entry name" value="TM_ABC_iron-siderophores_like"/>
    <property type="match status" value="1"/>
</dbReference>
<accession>A0A420ECS8</accession>
<feature type="transmembrane region" description="Helical" evidence="8">
    <location>
        <begin position="301"/>
        <end position="320"/>
    </location>
</feature>